<dbReference type="HAMAP" id="MF_00755">
    <property type="entry name" value="RNase_P_2"/>
    <property type="match status" value="1"/>
</dbReference>
<dbReference type="EC" id="3.1.26.5" evidence="2"/>
<dbReference type="GO" id="GO:0030677">
    <property type="term" value="C:ribonuclease P complex"/>
    <property type="evidence" value="ECO:0007669"/>
    <property type="project" value="UniProtKB-UniRule"/>
</dbReference>
<dbReference type="SUPFAM" id="SSF160350">
    <property type="entry name" value="Rnp2-like"/>
    <property type="match status" value="1"/>
</dbReference>
<name>A7I9C8_METB6</name>
<evidence type="ECO:0000313" key="3">
    <source>
        <dbReference type="EMBL" id="ABS56339.1"/>
    </source>
</evidence>
<dbReference type="InterPro" id="IPR002759">
    <property type="entry name" value="Pop5/Rpp14/Rnp2-like"/>
</dbReference>
<keyword evidence="2" id="KW-0255">Endonuclease</keyword>
<comment type="similarity">
    <text evidence="2">Belongs to the eukaryotic/archaeal RNase P protein component 2 family.</text>
</comment>
<comment type="function">
    <text evidence="2">Part of ribonuclease P, a protein complex that generates mature tRNA molecules by cleaving their 5'-ends.</text>
</comment>
<keyword evidence="2" id="KW-0963">Cytoplasm</keyword>
<dbReference type="Proteomes" id="UP000002408">
    <property type="component" value="Chromosome"/>
</dbReference>
<dbReference type="PANTHER" id="PTHR15441">
    <property type="entry name" value="RIBONUCLEASE P PROTEIN SUBUNIT P14"/>
    <property type="match status" value="1"/>
</dbReference>
<keyword evidence="2" id="KW-0378">Hydrolase</keyword>
<keyword evidence="1 2" id="KW-0819">tRNA processing</keyword>
<dbReference type="STRING" id="456442.Mboo_1823"/>
<gene>
    <name evidence="2" type="primary">rnp2</name>
    <name evidence="3" type="ordered locus">Mboo_1823</name>
</gene>
<dbReference type="PANTHER" id="PTHR15441:SF2">
    <property type="entry name" value="RIBONUCLEASE P_MRP PROTEIN SUBUNIT POP5"/>
    <property type="match status" value="1"/>
</dbReference>
<sequence length="187" mass="20589">MSIRPPTLREKKRYVLARIDPAGISPDPKDLYYAVYEAVVSLFGDMAAAAMQPSVLSVEKGCVILRCRRGAEREFAIALSTLSGCRDTLLTLRVLAVSGTIESLRERIAEIASRKDPGDRPKDVVLPSAEGTSEPSLYRFGSEPVDIIVWDGRKVDALEKGFKNARRLFLTTEDLEIIHATTIPDGL</sequence>
<proteinExistence type="inferred from homology"/>
<dbReference type="eggNOG" id="arCOG01365">
    <property type="taxonomic scope" value="Archaea"/>
</dbReference>
<reference evidence="4" key="1">
    <citation type="journal article" date="2015" name="Microbiology">
        <title>Genome of Methanoregula boonei 6A8 reveals adaptations to oligotrophic peatland environments.</title>
        <authorList>
            <person name="Braeuer S."/>
            <person name="Cadillo-Quiroz H."/>
            <person name="Kyrpides N."/>
            <person name="Woyke T."/>
            <person name="Goodwin L."/>
            <person name="Detter C."/>
            <person name="Podell S."/>
            <person name="Yavitt J.B."/>
            <person name="Zinder S.H."/>
        </authorList>
    </citation>
    <scope>NUCLEOTIDE SEQUENCE [LARGE SCALE GENOMIC DNA]</scope>
    <source>
        <strain evidence="4">DSM 21154 / JCM 14090 / 6A8</strain>
    </source>
</reference>
<comment type="subunit">
    <text evidence="2">Consists of a catalytic RNA component and at least 4-5 protein subunits.</text>
</comment>
<dbReference type="GO" id="GO:0005737">
    <property type="term" value="C:cytoplasm"/>
    <property type="evidence" value="ECO:0007669"/>
    <property type="project" value="UniProtKB-SubCell"/>
</dbReference>
<keyword evidence="4" id="KW-1185">Reference proteome</keyword>
<keyword evidence="2" id="KW-0540">Nuclease</keyword>
<protein>
    <recommendedName>
        <fullName evidence="2">Ribonuclease P protein component 2</fullName>
        <shortName evidence="2">RNase P component 2</shortName>
        <ecNumber evidence="2">3.1.26.5</ecNumber>
    </recommendedName>
    <alternativeName>
        <fullName evidence="2">Pop5</fullName>
    </alternativeName>
</protein>
<dbReference type="Pfam" id="PF01900">
    <property type="entry name" value="RNase_P_Rpp14"/>
    <property type="match status" value="1"/>
</dbReference>
<dbReference type="EMBL" id="CP000780">
    <property type="protein sequence ID" value="ABS56339.1"/>
    <property type="molecule type" value="Genomic_DNA"/>
</dbReference>
<dbReference type="HOGENOM" id="CLU_137733_1_0_2"/>
<accession>A7I9C8</accession>
<dbReference type="GO" id="GO:0004526">
    <property type="term" value="F:ribonuclease P activity"/>
    <property type="evidence" value="ECO:0007669"/>
    <property type="project" value="UniProtKB-UniRule"/>
</dbReference>
<dbReference type="OrthoDB" id="19261at2157"/>
<dbReference type="InterPro" id="IPR038085">
    <property type="entry name" value="Rnp2-like_sf"/>
</dbReference>
<dbReference type="AlphaFoldDB" id="A7I9C8"/>
<evidence type="ECO:0000313" key="4">
    <source>
        <dbReference type="Proteomes" id="UP000002408"/>
    </source>
</evidence>
<comment type="subcellular location">
    <subcellularLocation>
        <location evidence="2">Cytoplasm</location>
    </subcellularLocation>
</comment>
<dbReference type="KEGG" id="mbn:Mboo_1823"/>
<evidence type="ECO:0000256" key="1">
    <source>
        <dbReference type="ARBA" id="ARBA00022694"/>
    </source>
</evidence>
<organism evidence="3 4">
    <name type="scientific">Methanoregula boonei (strain DSM 21154 / JCM 14090 / 6A8)</name>
    <dbReference type="NCBI Taxonomy" id="456442"/>
    <lineage>
        <taxon>Archaea</taxon>
        <taxon>Methanobacteriati</taxon>
        <taxon>Methanobacteriota</taxon>
        <taxon>Stenosarchaea group</taxon>
        <taxon>Methanomicrobia</taxon>
        <taxon>Methanomicrobiales</taxon>
        <taxon>Methanoregulaceae</taxon>
        <taxon>Methanoregula</taxon>
    </lineage>
</organism>
<dbReference type="GeneID" id="5411039"/>
<comment type="catalytic activity">
    <reaction evidence="2">
        <text>Endonucleolytic cleavage of RNA, removing 5'-extranucleotides from tRNA precursor.</text>
        <dbReference type="EC" id="3.1.26.5"/>
    </reaction>
</comment>
<evidence type="ECO:0000256" key="2">
    <source>
        <dbReference type="HAMAP-Rule" id="MF_00755"/>
    </source>
</evidence>
<dbReference type="GO" id="GO:0001682">
    <property type="term" value="P:tRNA 5'-leader removal"/>
    <property type="evidence" value="ECO:0007669"/>
    <property type="project" value="UniProtKB-UniRule"/>
</dbReference>
<dbReference type="RefSeq" id="WP_012107390.1">
    <property type="nucleotide sequence ID" value="NC_009712.1"/>
</dbReference>
<dbReference type="Gene3D" id="3.30.70.3250">
    <property type="entry name" value="Ribonuclease P, Pop5 subunit"/>
    <property type="match status" value="1"/>
</dbReference>